<evidence type="ECO:0000313" key="3">
    <source>
        <dbReference type="Proteomes" id="UP000268007"/>
    </source>
</evidence>
<dbReference type="AlphaFoldDB" id="A0A495J1D3"/>
<dbReference type="Proteomes" id="UP000268007">
    <property type="component" value="Unassembled WGS sequence"/>
</dbReference>
<dbReference type="EMBL" id="RBKU01000001">
    <property type="protein sequence ID" value="RKR82124.1"/>
    <property type="molecule type" value="Genomic_DNA"/>
</dbReference>
<gene>
    <name evidence="2" type="ORF">BDD43_2292</name>
</gene>
<keyword evidence="2" id="KW-0645">Protease</keyword>
<dbReference type="OrthoDB" id="6402335at2"/>
<dbReference type="RefSeq" id="WP_121197750.1">
    <property type="nucleotide sequence ID" value="NZ_RBKU01000001.1"/>
</dbReference>
<dbReference type="Pfam" id="PF25594">
    <property type="entry name" value="GldB_lipo"/>
    <property type="match status" value="1"/>
</dbReference>
<comment type="caution">
    <text evidence="2">The sequence shown here is derived from an EMBL/GenBank/DDBJ whole genome shotgun (WGS) entry which is preliminary data.</text>
</comment>
<feature type="signal peptide" evidence="1">
    <location>
        <begin position="1"/>
        <end position="20"/>
    </location>
</feature>
<keyword evidence="3" id="KW-1185">Reference proteome</keyword>
<evidence type="ECO:0000313" key="2">
    <source>
        <dbReference type="EMBL" id="RKR82124.1"/>
    </source>
</evidence>
<dbReference type="InterPro" id="IPR019853">
    <property type="entry name" value="GldB-like"/>
</dbReference>
<proteinExistence type="predicted"/>
<feature type="chain" id="PRO_5019710917" evidence="1">
    <location>
        <begin position="21"/>
        <end position="437"/>
    </location>
</feature>
<reference evidence="2 3" key="1">
    <citation type="submission" date="2018-10" db="EMBL/GenBank/DDBJ databases">
        <title>Genomic Encyclopedia of Archaeal and Bacterial Type Strains, Phase II (KMG-II): from individual species to whole genera.</title>
        <authorList>
            <person name="Goeker M."/>
        </authorList>
    </citation>
    <scope>NUCLEOTIDE SEQUENCE [LARGE SCALE GENOMIC DNA]</scope>
    <source>
        <strain evidence="2 3">DSM 18602</strain>
    </source>
</reference>
<organism evidence="2 3">
    <name type="scientific">Mucilaginibacter gracilis</name>
    <dbReference type="NCBI Taxonomy" id="423350"/>
    <lineage>
        <taxon>Bacteria</taxon>
        <taxon>Pseudomonadati</taxon>
        <taxon>Bacteroidota</taxon>
        <taxon>Sphingobacteriia</taxon>
        <taxon>Sphingobacteriales</taxon>
        <taxon>Sphingobacteriaceae</taxon>
        <taxon>Mucilaginibacter</taxon>
    </lineage>
</organism>
<keyword evidence="1" id="KW-0732">Signal</keyword>
<dbReference type="GO" id="GO:0008233">
    <property type="term" value="F:peptidase activity"/>
    <property type="evidence" value="ECO:0007669"/>
    <property type="project" value="UniProtKB-KW"/>
</dbReference>
<protein>
    <submittedName>
        <fullName evidence="2">Putative Zn-dependent protease DUF2268</fullName>
    </submittedName>
</protein>
<sequence>MKKITLIVFLHILTARAAIAQKQEIRLFTSDITNFWNAYDHITVTKDSARQYAYMDSLFLKKATPGLKALMQVREYTAKSYIDAINNYPMFWRSVRPNTLKADGFAKVIDQGIARFKKLYPELKPAKIYFTIGALRTGGTTLDSLVLIGAEVALGDKQTVTTEFPRSLSHLRTYFDSEPMKSMAFNNIHEYVHTQQKTTVANTLLGQSVLEGVAEFLAVQVSGQASPTPAVAYGKRNDVRIRQAFAAQLFNPFTGFWLYSNQENEFHVRDLGYYVGYAICEKYYEKAADKKQAIREMIRLDYNDEAALSRFVEQSGYFDESMQSIKKRFETSRPAVVAIGPFSNGSSQVAPSTTKLTVTFSEAMDEKSRNFDLGPLGEDNLMRVKKILGYAEDGRSLSFEVELKPDRHYQLLLGEGFRNKAGLSMRPYLIDFKTAAR</sequence>
<accession>A0A495J1D3</accession>
<evidence type="ECO:0000256" key="1">
    <source>
        <dbReference type="SAM" id="SignalP"/>
    </source>
</evidence>
<dbReference type="GO" id="GO:0006508">
    <property type="term" value="P:proteolysis"/>
    <property type="evidence" value="ECO:0007669"/>
    <property type="project" value="UniProtKB-KW"/>
</dbReference>
<keyword evidence="2" id="KW-0378">Hydrolase</keyword>
<name>A0A495J1D3_9SPHI</name>